<protein>
    <recommendedName>
        <fullName evidence="12">Riboflavin biosynthesis protein RibD</fullName>
    </recommendedName>
    <domain>
        <recommendedName>
            <fullName evidence="12">Diaminohydroxyphosphoribosylaminopyrimidine deaminase</fullName>
            <shortName evidence="12">DRAP deaminase</shortName>
            <ecNumber evidence="12">3.5.4.26</ecNumber>
        </recommendedName>
        <alternativeName>
            <fullName evidence="12">Riboflavin-specific deaminase</fullName>
        </alternativeName>
    </domain>
    <domain>
        <recommendedName>
            <fullName evidence="12">5-amino-6-(5-phosphoribosylamino)uracil reductase</fullName>
            <ecNumber evidence="12">1.1.1.193</ecNumber>
        </recommendedName>
        <alternativeName>
            <fullName evidence="12">HTP reductase</fullName>
        </alternativeName>
    </domain>
</protein>
<evidence type="ECO:0000256" key="6">
    <source>
        <dbReference type="ARBA" id="ARBA00022619"/>
    </source>
</evidence>
<evidence type="ECO:0000256" key="12">
    <source>
        <dbReference type="PIRNR" id="PIRNR006769"/>
    </source>
</evidence>
<sequence>MDHADWMHHALALARQGLGRTWPNPTVGCVLVKDGRMLASARTADGGRPHAEPQALADAGAEARGATAYITLEPCAHHGHTPPCADALVAAGIKRAHVALRDPDPRTAGAGIARMQAAGIEVQTGLLARQAATVNAGFLTRIHRRRPFVTLKLATTVDGRIAMASGESRWITGPMARIYAHHLRATHDAVLIGAGTALADDPRLDIRHLGHVPPLPVRIVLSSKLALPADSHLARTARQQPLWCLCGPRAESAELAALGAEIIPVPEAVPGKLNLTDALEALAEKGLTRILCEGGGQLAAALLAEGLIDEIVWITAGKAIGGTGLPALGALPFARLEEAPDLEHIETRPLGSDIMSVWRPRNGLLAHMSTA</sequence>
<feature type="binding site" evidence="14">
    <location>
        <position position="168"/>
    </location>
    <ligand>
        <name>substrate</name>
    </ligand>
</feature>
<comment type="catalytic activity">
    <reaction evidence="12">
        <text>5-amino-6-(5-phospho-D-ribitylamino)uracil + NADP(+) = 5-amino-6-(5-phospho-D-ribosylamino)uracil + NADPH + H(+)</text>
        <dbReference type="Rhea" id="RHEA:17845"/>
        <dbReference type="ChEBI" id="CHEBI:15378"/>
        <dbReference type="ChEBI" id="CHEBI:57783"/>
        <dbReference type="ChEBI" id="CHEBI:58349"/>
        <dbReference type="ChEBI" id="CHEBI:58421"/>
        <dbReference type="ChEBI" id="CHEBI:58453"/>
        <dbReference type="EC" id="1.1.1.193"/>
    </reaction>
</comment>
<feature type="binding site" evidence="14">
    <location>
        <position position="223"/>
    </location>
    <ligand>
        <name>NADP(+)</name>
        <dbReference type="ChEBI" id="CHEBI:58349"/>
    </ligand>
</feature>
<dbReference type="GO" id="GO:0008703">
    <property type="term" value="F:5-amino-6-(5-phosphoribosylamino)uracil reductase activity"/>
    <property type="evidence" value="ECO:0007669"/>
    <property type="project" value="UniProtKB-EC"/>
</dbReference>
<feature type="active site" description="Proton donor" evidence="13">
    <location>
        <position position="52"/>
    </location>
</feature>
<dbReference type="GO" id="GO:0008270">
    <property type="term" value="F:zinc ion binding"/>
    <property type="evidence" value="ECO:0007669"/>
    <property type="project" value="InterPro"/>
</dbReference>
<comment type="cofactor">
    <cofactor evidence="12 15">
        <name>Zn(2+)</name>
        <dbReference type="ChEBI" id="CHEBI:29105"/>
    </cofactor>
    <text evidence="12 15">Binds 1 zinc ion.</text>
</comment>
<dbReference type="EMBL" id="CP046620">
    <property type="protein sequence ID" value="QHQ33895.1"/>
    <property type="molecule type" value="Genomic_DNA"/>
</dbReference>
<organism evidence="17 18">
    <name type="scientific">Algicella marina</name>
    <dbReference type="NCBI Taxonomy" id="2683284"/>
    <lineage>
        <taxon>Bacteria</taxon>
        <taxon>Pseudomonadati</taxon>
        <taxon>Pseudomonadota</taxon>
        <taxon>Alphaproteobacteria</taxon>
        <taxon>Rhodobacterales</taxon>
        <taxon>Paracoccaceae</taxon>
        <taxon>Algicella</taxon>
    </lineage>
</organism>
<dbReference type="SUPFAM" id="SSF53597">
    <property type="entry name" value="Dihydrofolate reductase-like"/>
    <property type="match status" value="1"/>
</dbReference>
<keyword evidence="11" id="KW-0511">Multifunctional enzyme</keyword>
<feature type="binding site" evidence="14">
    <location>
        <position position="184"/>
    </location>
    <ligand>
        <name>substrate</name>
    </ligand>
</feature>
<feature type="binding site" evidence="14">
    <location>
        <begin position="295"/>
        <end position="301"/>
    </location>
    <ligand>
        <name>NADP(+)</name>
        <dbReference type="ChEBI" id="CHEBI:58349"/>
    </ligand>
</feature>
<feature type="binding site" evidence="14">
    <location>
        <position position="154"/>
    </location>
    <ligand>
        <name>NADP(+)</name>
        <dbReference type="ChEBI" id="CHEBI:58349"/>
    </ligand>
</feature>
<evidence type="ECO:0000256" key="7">
    <source>
        <dbReference type="ARBA" id="ARBA00022723"/>
    </source>
</evidence>
<dbReference type="NCBIfam" id="TIGR00326">
    <property type="entry name" value="eubact_ribD"/>
    <property type="match status" value="1"/>
</dbReference>
<dbReference type="Gene3D" id="3.40.140.10">
    <property type="entry name" value="Cytidine Deaminase, domain 2"/>
    <property type="match status" value="1"/>
</dbReference>
<evidence type="ECO:0000256" key="4">
    <source>
        <dbReference type="ARBA" id="ARBA00005259"/>
    </source>
</evidence>
<feature type="binding site" evidence="14">
    <location>
        <position position="196"/>
    </location>
    <ligand>
        <name>NADP(+)</name>
        <dbReference type="ChEBI" id="CHEBI:58349"/>
    </ligand>
</feature>
<dbReference type="InterPro" id="IPR004794">
    <property type="entry name" value="Eubact_RibD"/>
</dbReference>
<comment type="function">
    <text evidence="1 12">Converts 2,5-diamino-6-(ribosylamino)-4(3h)-pyrimidinone 5'-phosphate into 5-amino-6-(ribosylamino)-2,4(1h,3h)-pyrimidinedione 5'-phosphate.</text>
</comment>
<evidence type="ECO:0000256" key="14">
    <source>
        <dbReference type="PIRSR" id="PIRSR006769-2"/>
    </source>
</evidence>
<comment type="similarity">
    <text evidence="4 12">In the N-terminal section; belongs to the cytidine and deoxycytidylate deaminase family.</text>
</comment>
<dbReference type="InterPro" id="IPR016193">
    <property type="entry name" value="Cytidine_deaminase-like"/>
</dbReference>
<feature type="binding site" evidence="14">
    <location>
        <position position="207"/>
    </location>
    <ligand>
        <name>substrate</name>
    </ligand>
</feature>
<feature type="binding site" evidence="14">
    <location>
        <position position="293"/>
    </location>
    <ligand>
        <name>substrate</name>
    </ligand>
</feature>
<dbReference type="EC" id="1.1.1.193" evidence="12"/>
<gene>
    <name evidence="17" type="primary">ribD</name>
    <name evidence="17" type="ORF">GO499_01210</name>
</gene>
<keyword evidence="8 12" id="KW-0862">Zinc</keyword>
<keyword evidence="12 17" id="KW-0378">Hydrolase</keyword>
<keyword evidence="18" id="KW-1185">Reference proteome</keyword>
<dbReference type="RefSeq" id="WP_161860466.1">
    <property type="nucleotide sequence ID" value="NZ_CP046620.1"/>
</dbReference>
<dbReference type="InterPro" id="IPR050765">
    <property type="entry name" value="Riboflavin_Biosynth_HTPR"/>
</dbReference>
<evidence type="ECO:0000256" key="2">
    <source>
        <dbReference type="ARBA" id="ARBA00004882"/>
    </source>
</evidence>
<dbReference type="InterPro" id="IPR002125">
    <property type="entry name" value="CMP_dCMP_dom"/>
</dbReference>
<dbReference type="GO" id="GO:0009231">
    <property type="term" value="P:riboflavin biosynthetic process"/>
    <property type="evidence" value="ECO:0007669"/>
    <property type="project" value="UniProtKB-UniPathway"/>
</dbReference>
<feature type="binding site" evidence="15">
    <location>
        <position position="50"/>
    </location>
    <ligand>
        <name>Zn(2+)</name>
        <dbReference type="ChEBI" id="CHEBI:29105"/>
        <note>catalytic</note>
    </ligand>
</feature>
<feature type="binding site" evidence="15">
    <location>
        <position position="84"/>
    </location>
    <ligand>
        <name>Zn(2+)</name>
        <dbReference type="ChEBI" id="CHEBI:29105"/>
        <note>catalytic</note>
    </ligand>
</feature>
<evidence type="ECO:0000256" key="15">
    <source>
        <dbReference type="PIRSR" id="PIRSR006769-3"/>
    </source>
</evidence>
<dbReference type="PANTHER" id="PTHR38011">
    <property type="entry name" value="DIHYDROFOLATE REDUCTASE FAMILY PROTEIN (AFU_ORTHOLOGUE AFUA_8G06820)"/>
    <property type="match status" value="1"/>
</dbReference>
<evidence type="ECO:0000256" key="13">
    <source>
        <dbReference type="PIRSR" id="PIRSR006769-1"/>
    </source>
</evidence>
<dbReference type="Proteomes" id="UP000464495">
    <property type="component" value="Chromosome"/>
</dbReference>
<dbReference type="Pfam" id="PF01872">
    <property type="entry name" value="RibD_C"/>
    <property type="match status" value="1"/>
</dbReference>
<dbReference type="KEGG" id="amaq:GO499_01210"/>
<evidence type="ECO:0000259" key="16">
    <source>
        <dbReference type="PROSITE" id="PS51747"/>
    </source>
</evidence>
<evidence type="ECO:0000256" key="11">
    <source>
        <dbReference type="ARBA" id="ARBA00023268"/>
    </source>
</evidence>
<dbReference type="NCBIfam" id="TIGR00227">
    <property type="entry name" value="ribD_Cterm"/>
    <property type="match status" value="1"/>
</dbReference>
<keyword evidence="7 12" id="KW-0479">Metal-binding</keyword>
<dbReference type="InterPro" id="IPR024072">
    <property type="entry name" value="DHFR-like_dom_sf"/>
</dbReference>
<name>A0A6P1SWJ5_9RHOB</name>
<evidence type="ECO:0000256" key="10">
    <source>
        <dbReference type="ARBA" id="ARBA00023002"/>
    </source>
</evidence>
<evidence type="ECO:0000256" key="3">
    <source>
        <dbReference type="ARBA" id="ARBA00004910"/>
    </source>
</evidence>
<dbReference type="PROSITE" id="PS00903">
    <property type="entry name" value="CYT_DCMP_DEAMINASES_1"/>
    <property type="match status" value="1"/>
</dbReference>
<feature type="binding site" evidence="15">
    <location>
        <position position="75"/>
    </location>
    <ligand>
        <name>Zn(2+)</name>
        <dbReference type="ChEBI" id="CHEBI:29105"/>
        <note>catalytic</note>
    </ligand>
</feature>
<dbReference type="InterPro" id="IPR016192">
    <property type="entry name" value="APOBEC/CMP_deaminase_Zn-bd"/>
</dbReference>
<accession>A0A6P1SWJ5</accession>
<dbReference type="Gene3D" id="3.40.430.10">
    <property type="entry name" value="Dihydrofolate Reductase, subunit A"/>
    <property type="match status" value="1"/>
</dbReference>
<comment type="pathway">
    <text evidence="2 12">Cofactor biosynthesis; riboflavin biosynthesis; 5-amino-6-(D-ribitylamino)uracil from GTP: step 2/4.</text>
</comment>
<dbReference type="PANTHER" id="PTHR38011:SF7">
    <property type="entry name" value="2,5-DIAMINO-6-RIBOSYLAMINO-4(3H)-PYRIMIDINONE 5'-PHOSPHATE REDUCTASE"/>
    <property type="match status" value="1"/>
</dbReference>
<reference evidence="17 18" key="1">
    <citation type="submission" date="2019-12" db="EMBL/GenBank/DDBJ databases">
        <title>Complete genome sequence of Algicella marina strain 9Alg 56(T) isolated from the red alga Tichocarpus crinitus.</title>
        <authorList>
            <person name="Kim S.-G."/>
            <person name="Nedashkovskaya O.I."/>
        </authorList>
    </citation>
    <scope>NUCLEOTIDE SEQUENCE [LARGE SCALE GENOMIC DNA]</scope>
    <source>
        <strain evidence="17 18">9Alg 56</strain>
    </source>
</reference>
<evidence type="ECO:0000313" key="18">
    <source>
        <dbReference type="Proteomes" id="UP000464495"/>
    </source>
</evidence>
<dbReference type="PROSITE" id="PS51747">
    <property type="entry name" value="CYT_DCMP_DEAMINASES_2"/>
    <property type="match status" value="1"/>
</dbReference>
<evidence type="ECO:0000313" key="17">
    <source>
        <dbReference type="EMBL" id="QHQ33895.1"/>
    </source>
</evidence>
<feature type="binding site" evidence="14">
    <location>
        <position position="170"/>
    </location>
    <ligand>
        <name>NADP(+)</name>
        <dbReference type="ChEBI" id="CHEBI:58349"/>
    </ligand>
</feature>
<dbReference type="SUPFAM" id="SSF53927">
    <property type="entry name" value="Cytidine deaminase-like"/>
    <property type="match status" value="1"/>
</dbReference>
<evidence type="ECO:0000256" key="1">
    <source>
        <dbReference type="ARBA" id="ARBA00002151"/>
    </source>
</evidence>
<feature type="binding site" evidence="14">
    <location>
        <position position="204"/>
    </location>
    <ligand>
        <name>substrate</name>
    </ligand>
</feature>
<dbReference type="UniPathway" id="UPA00275">
    <property type="reaction ID" value="UER00401"/>
</dbReference>
<dbReference type="GO" id="GO:0050661">
    <property type="term" value="F:NADP binding"/>
    <property type="evidence" value="ECO:0007669"/>
    <property type="project" value="InterPro"/>
</dbReference>
<evidence type="ECO:0000256" key="8">
    <source>
        <dbReference type="ARBA" id="ARBA00022833"/>
    </source>
</evidence>
<dbReference type="PIRSF" id="PIRSF006769">
    <property type="entry name" value="RibD"/>
    <property type="match status" value="1"/>
</dbReference>
<keyword evidence="10 12" id="KW-0560">Oxidoreductase</keyword>
<dbReference type="EC" id="3.5.4.26" evidence="12"/>
<evidence type="ECO:0000256" key="9">
    <source>
        <dbReference type="ARBA" id="ARBA00022857"/>
    </source>
</evidence>
<dbReference type="AlphaFoldDB" id="A0A6P1SWJ5"/>
<dbReference type="InterPro" id="IPR002734">
    <property type="entry name" value="RibDG_C"/>
</dbReference>
<keyword evidence="6 12" id="KW-0686">Riboflavin biosynthesis</keyword>
<dbReference type="InterPro" id="IPR011549">
    <property type="entry name" value="RibD_C"/>
</dbReference>
<feature type="binding site" evidence="14">
    <location>
        <position position="200"/>
    </location>
    <ligand>
        <name>NADP(+)</name>
        <dbReference type="ChEBI" id="CHEBI:58349"/>
    </ligand>
</feature>
<dbReference type="CDD" id="cd01284">
    <property type="entry name" value="Riboflavin_deaminase-reductase"/>
    <property type="match status" value="1"/>
</dbReference>
<dbReference type="GO" id="GO:0008835">
    <property type="term" value="F:diaminohydroxyphosphoribosylaminopyrimidine deaminase activity"/>
    <property type="evidence" value="ECO:0007669"/>
    <property type="project" value="UniProtKB-EC"/>
</dbReference>
<feature type="domain" description="CMP/dCMP-type deaminase" evidence="16">
    <location>
        <begin position="1"/>
        <end position="123"/>
    </location>
</feature>
<dbReference type="Pfam" id="PF00383">
    <property type="entry name" value="dCMP_cyt_deam_1"/>
    <property type="match status" value="1"/>
</dbReference>
<keyword evidence="9 12" id="KW-0521">NADP</keyword>
<comment type="similarity">
    <text evidence="5 12">In the C-terminal section; belongs to the HTP reductase family.</text>
</comment>
<proteinExistence type="inferred from homology"/>
<evidence type="ECO:0000256" key="5">
    <source>
        <dbReference type="ARBA" id="ARBA00007417"/>
    </source>
</evidence>
<comment type="pathway">
    <text evidence="3 12">Cofactor biosynthesis; riboflavin biosynthesis; 5-amino-6-(D-ribitylamino)uracil from GTP: step 3/4.</text>
</comment>
<comment type="catalytic activity">
    <reaction evidence="12">
        <text>2,5-diamino-6-hydroxy-4-(5-phosphoribosylamino)-pyrimidine + H2O + H(+) = 5-amino-6-(5-phospho-D-ribosylamino)uracil + NH4(+)</text>
        <dbReference type="Rhea" id="RHEA:21868"/>
        <dbReference type="ChEBI" id="CHEBI:15377"/>
        <dbReference type="ChEBI" id="CHEBI:15378"/>
        <dbReference type="ChEBI" id="CHEBI:28938"/>
        <dbReference type="ChEBI" id="CHEBI:58453"/>
        <dbReference type="ChEBI" id="CHEBI:58614"/>
        <dbReference type="EC" id="3.5.4.26"/>
    </reaction>
</comment>